<dbReference type="Gene3D" id="3.30.420.10">
    <property type="entry name" value="Ribonuclease H-like superfamily/Ribonuclease H"/>
    <property type="match status" value="1"/>
</dbReference>
<dbReference type="GO" id="GO:0008408">
    <property type="term" value="F:3'-5' exonuclease activity"/>
    <property type="evidence" value="ECO:0007669"/>
    <property type="project" value="TreeGrafter"/>
</dbReference>
<dbReference type="STRING" id="1279009.ADICEAN_03315"/>
<comment type="caution">
    <text evidence="5">The sequence shown here is derived from an EMBL/GenBank/DDBJ whole genome shotgun (WGS) entry which is preliminary data.</text>
</comment>
<dbReference type="PATRIC" id="fig|1279009.4.peg.3358"/>
<protein>
    <submittedName>
        <fullName evidence="5">DNA polymerase III PolC</fullName>
    </submittedName>
</protein>
<evidence type="ECO:0000313" key="6">
    <source>
        <dbReference type="Proteomes" id="UP000011910"/>
    </source>
</evidence>
<dbReference type="AlphaFoldDB" id="M7NST1"/>
<dbReference type="eggNOG" id="COG0847">
    <property type="taxonomic scope" value="Bacteria"/>
</dbReference>
<organism evidence="5 6">
    <name type="scientific">Cesiribacter andamanensis AMV16</name>
    <dbReference type="NCBI Taxonomy" id="1279009"/>
    <lineage>
        <taxon>Bacteria</taxon>
        <taxon>Pseudomonadati</taxon>
        <taxon>Bacteroidota</taxon>
        <taxon>Cytophagia</taxon>
        <taxon>Cytophagales</taxon>
        <taxon>Cesiribacteraceae</taxon>
        <taxon>Cesiribacter</taxon>
    </lineage>
</organism>
<evidence type="ECO:0000256" key="1">
    <source>
        <dbReference type="ARBA" id="ARBA00022722"/>
    </source>
</evidence>
<keyword evidence="2" id="KW-0378">Hydrolase</keyword>
<proteinExistence type="predicted"/>
<keyword evidence="6" id="KW-1185">Reference proteome</keyword>
<dbReference type="CDD" id="cd06127">
    <property type="entry name" value="DEDDh"/>
    <property type="match status" value="1"/>
</dbReference>
<evidence type="ECO:0000256" key="3">
    <source>
        <dbReference type="ARBA" id="ARBA00022839"/>
    </source>
</evidence>
<dbReference type="PANTHER" id="PTHR30231:SF4">
    <property type="entry name" value="PROTEIN NEN2"/>
    <property type="match status" value="1"/>
</dbReference>
<dbReference type="SUPFAM" id="SSF53098">
    <property type="entry name" value="Ribonuclease H-like"/>
    <property type="match status" value="1"/>
</dbReference>
<dbReference type="InterPro" id="IPR012337">
    <property type="entry name" value="RNaseH-like_sf"/>
</dbReference>
<dbReference type="InterPro" id="IPR013520">
    <property type="entry name" value="Ribonucl_H"/>
</dbReference>
<name>M7NST1_9BACT</name>
<sequence>MYLIFDTETTGLPKNYNAPITDLDNWPRLVQLAWQLHGPKGELLNAGNHIVRPDGFTIPYNSEKIHGISTEMALKEGKPLKEVLGIFAADVAKASVLVGHNVEFDINVMGAEFIRGDVESRLLQTTILDTKEVSTDYCAIPGGRGGKFKWPTLTELHTKLFGEGFGDAHDAAYDVHATTRCFFGLISVGVVKPFDDTPFAEIVYQAPELDAANFAKRKEEPKGGGRTNHR</sequence>
<dbReference type="InterPro" id="IPR036397">
    <property type="entry name" value="RNaseH_sf"/>
</dbReference>
<reference evidence="5 6" key="1">
    <citation type="journal article" date="2013" name="Genome Announc.">
        <title>Draft Genome Sequence of Cesiribacter andamanensis Strain AMV16T, Isolated from a Soil Sample from a Mud Volcano in the Andaman Islands, India.</title>
        <authorList>
            <person name="Shivaji S."/>
            <person name="Ara S."/>
            <person name="Begum Z."/>
            <person name="Srinivas T.N."/>
            <person name="Singh A."/>
            <person name="Kumar Pinnaka A."/>
        </authorList>
    </citation>
    <scope>NUCLEOTIDE SEQUENCE [LARGE SCALE GENOMIC DNA]</scope>
    <source>
        <strain evidence="5 6">AMV16</strain>
    </source>
</reference>
<keyword evidence="3" id="KW-0269">Exonuclease</keyword>
<feature type="domain" description="Exonuclease" evidence="4">
    <location>
        <begin position="1"/>
        <end position="191"/>
    </location>
</feature>
<evidence type="ECO:0000313" key="5">
    <source>
        <dbReference type="EMBL" id="EMR01554.1"/>
    </source>
</evidence>
<dbReference type="Proteomes" id="UP000011910">
    <property type="component" value="Unassembled WGS sequence"/>
</dbReference>
<evidence type="ECO:0000256" key="2">
    <source>
        <dbReference type="ARBA" id="ARBA00022801"/>
    </source>
</evidence>
<dbReference type="GO" id="GO:0006259">
    <property type="term" value="P:DNA metabolic process"/>
    <property type="evidence" value="ECO:0007669"/>
    <property type="project" value="UniProtKB-ARBA"/>
</dbReference>
<keyword evidence="1" id="KW-0540">Nuclease</keyword>
<evidence type="ECO:0000259" key="4">
    <source>
        <dbReference type="SMART" id="SM00479"/>
    </source>
</evidence>
<dbReference type="PANTHER" id="PTHR30231">
    <property type="entry name" value="DNA POLYMERASE III SUBUNIT EPSILON"/>
    <property type="match status" value="1"/>
</dbReference>
<dbReference type="Pfam" id="PF00929">
    <property type="entry name" value="RNase_T"/>
    <property type="match status" value="1"/>
</dbReference>
<gene>
    <name evidence="5" type="ORF">ADICEAN_03315</name>
</gene>
<dbReference type="GO" id="GO:0003676">
    <property type="term" value="F:nucleic acid binding"/>
    <property type="evidence" value="ECO:0007669"/>
    <property type="project" value="InterPro"/>
</dbReference>
<accession>M7NST1</accession>
<dbReference type="EMBL" id="AODQ01000106">
    <property type="protein sequence ID" value="EMR01554.1"/>
    <property type="molecule type" value="Genomic_DNA"/>
</dbReference>
<dbReference type="SMART" id="SM00479">
    <property type="entry name" value="EXOIII"/>
    <property type="match status" value="1"/>
</dbReference>